<feature type="domain" description="Fatty acid desaturase" evidence="2">
    <location>
        <begin position="53"/>
        <end position="299"/>
    </location>
</feature>
<feature type="transmembrane region" description="Helical" evidence="1">
    <location>
        <begin position="80"/>
        <end position="101"/>
    </location>
</feature>
<dbReference type="Pfam" id="PF00487">
    <property type="entry name" value="FA_desaturase"/>
    <property type="match status" value="1"/>
</dbReference>
<evidence type="ECO:0000256" key="1">
    <source>
        <dbReference type="SAM" id="Phobius"/>
    </source>
</evidence>
<feature type="transmembrane region" description="Helical" evidence="1">
    <location>
        <begin position="184"/>
        <end position="203"/>
    </location>
</feature>
<feature type="transmembrane region" description="Helical" evidence="1">
    <location>
        <begin position="209"/>
        <end position="227"/>
    </location>
</feature>
<keyword evidence="1" id="KW-0472">Membrane</keyword>
<evidence type="ECO:0000259" key="2">
    <source>
        <dbReference type="Pfam" id="PF00487"/>
    </source>
</evidence>
<organism evidence="3 4">
    <name type="scientific">Enhydrobacter aerosaccus</name>
    <dbReference type="NCBI Taxonomy" id="225324"/>
    <lineage>
        <taxon>Bacteria</taxon>
        <taxon>Pseudomonadati</taxon>
        <taxon>Pseudomonadota</taxon>
        <taxon>Alphaproteobacteria</taxon>
        <taxon>Hyphomicrobiales</taxon>
        <taxon>Enhydrobacter</taxon>
    </lineage>
</organism>
<reference evidence="4" key="1">
    <citation type="submission" date="2017-02" db="EMBL/GenBank/DDBJ databases">
        <authorList>
            <person name="Varghese N."/>
            <person name="Submissions S."/>
        </authorList>
    </citation>
    <scope>NUCLEOTIDE SEQUENCE [LARGE SCALE GENOMIC DNA]</scope>
    <source>
        <strain evidence="4">ATCC 27094</strain>
    </source>
</reference>
<protein>
    <submittedName>
        <fullName evidence="3">Omega-6 fatty acid desaturase (Delta-12 desaturase)</fullName>
    </submittedName>
</protein>
<evidence type="ECO:0000313" key="4">
    <source>
        <dbReference type="Proteomes" id="UP000190092"/>
    </source>
</evidence>
<dbReference type="InterPro" id="IPR005804">
    <property type="entry name" value="FA_desaturase_dom"/>
</dbReference>
<dbReference type="InterPro" id="IPR012171">
    <property type="entry name" value="Fatty_acid_desaturase"/>
</dbReference>
<sequence>MDTLIGDIRRTVASFARPDLRKGILQLFTSFGPFLAACAAMYLVYPIAPLLSLALAVPTGALLVRVFIVQHDCGHSSFFASNWANVVVGRVCSVVTLTPFANWARQHSMHHGNWNNLDRRAGSDLYSACLTVREYEAMTPWKRWLYRLPRHPLIANLILPPLVFVVLYRLPFDTPRTWKREWRSVWLTNAAILAIFGALVLAVGWRQVLLIHLPIMVVASILGVWLFSLQHRFESTYWARRADWSPFEAAMRGSSWFALPRVLHWLTGNIGFHHIHHLNTRVPNYRLSSAHEAIRPLYRVQPLSLMGGLRAPWLTLWDEATGRLVRFRDVRPQSA</sequence>
<dbReference type="PANTHER" id="PTHR19353">
    <property type="entry name" value="FATTY ACID DESATURASE 2"/>
    <property type="match status" value="1"/>
</dbReference>
<dbReference type="EMBL" id="FUWJ01000015">
    <property type="protein sequence ID" value="SKA38251.1"/>
    <property type="molecule type" value="Genomic_DNA"/>
</dbReference>
<feature type="transmembrane region" description="Helical" evidence="1">
    <location>
        <begin position="24"/>
        <end position="44"/>
    </location>
</feature>
<dbReference type="RefSeq" id="WP_231714991.1">
    <property type="nucleotide sequence ID" value="NZ_FUWJ01000015.1"/>
</dbReference>
<dbReference type="PANTHER" id="PTHR19353:SF73">
    <property type="entry name" value="FATTY ACID DESATURASE"/>
    <property type="match status" value="1"/>
</dbReference>
<gene>
    <name evidence="3" type="ORF">SAMN02745126_06030</name>
</gene>
<dbReference type="Proteomes" id="UP000190092">
    <property type="component" value="Unassembled WGS sequence"/>
</dbReference>
<dbReference type="AlphaFoldDB" id="A0A1T4TD42"/>
<evidence type="ECO:0000313" key="3">
    <source>
        <dbReference type="EMBL" id="SKA38251.1"/>
    </source>
</evidence>
<feature type="transmembrane region" description="Helical" evidence="1">
    <location>
        <begin position="153"/>
        <end position="172"/>
    </location>
</feature>
<name>A0A1T4TD42_9HYPH</name>
<dbReference type="GO" id="GO:0016717">
    <property type="term" value="F:oxidoreductase activity, acting on paired donors, with oxidation of a pair of donors resulting in the reduction of molecular oxygen to two molecules of water"/>
    <property type="evidence" value="ECO:0007669"/>
    <property type="project" value="TreeGrafter"/>
</dbReference>
<feature type="transmembrane region" description="Helical" evidence="1">
    <location>
        <begin position="50"/>
        <end position="68"/>
    </location>
</feature>
<dbReference type="GO" id="GO:0016020">
    <property type="term" value="C:membrane"/>
    <property type="evidence" value="ECO:0007669"/>
    <property type="project" value="TreeGrafter"/>
</dbReference>
<keyword evidence="1" id="KW-0812">Transmembrane</keyword>
<accession>A0A1T4TD42</accession>
<dbReference type="STRING" id="225324.SAMN02745126_06030"/>
<keyword evidence="1" id="KW-1133">Transmembrane helix</keyword>
<dbReference type="GO" id="GO:0006629">
    <property type="term" value="P:lipid metabolic process"/>
    <property type="evidence" value="ECO:0007669"/>
    <property type="project" value="InterPro"/>
</dbReference>
<proteinExistence type="predicted"/>
<keyword evidence="4" id="KW-1185">Reference proteome</keyword>